<dbReference type="NCBIfam" id="NF008573">
    <property type="entry name" value="PRK11525.1"/>
    <property type="match status" value="1"/>
</dbReference>
<protein>
    <submittedName>
        <fullName evidence="2">DNA-damage-inducible protein D</fullName>
    </submittedName>
</protein>
<dbReference type="EMBL" id="KY653122">
    <property type="protein sequence ID" value="ARM68125.1"/>
    <property type="molecule type" value="Genomic_DNA"/>
</dbReference>
<accession>A0A1W6JPJ7</accession>
<proteinExistence type="predicted"/>
<reference evidence="2" key="1">
    <citation type="submission" date="2017-02" db="EMBL/GenBank/DDBJ databases">
        <title>Analysis of active prophages from bacterial high-throughput sequencing data.</title>
        <authorList>
            <person name="Sun Q."/>
            <person name="Zhang X."/>
            <person name="Xing S."/>
            <person name="Tong Y.-G."/>
        </authorList>
    </citation>
    <scope>NUCLEOTIDE SEQUENCE [LARGE SCALE GENOMIC DNA]</scope>
    <source>
        <strain evidence="2">IME1369</strain>
    </source>
</reference>
<feature type="region of interest" description="Disordered" evidence="1">
    <location>
        <begin position="197"/>
        <end position="224"/>
    </location>
</feature>
<evidence type="ECO:0000313" key="2">
    <source>
        <dbReference type="EMBL" id="ARM68125.1"/>
    </source>
</evidence>
<sequence>MHSGHNIEDHFEDVLDMVNIGSGAQRKLKDVILSRYACYLVVQNGDPSKPVIAAGQTYFALQTRRQELSDNEEFRRLKEDEKRLFLRNELKEHNKLLVETAQQAGVETSVDFAIFQNHGYQGLYGGLDHKGIHQRKGLKKSQRILDHMGSTELAANLFRATQAEEKLRRDNVKSKTVANQTHFDVGRKVRDTIRELGGTMPEDLPSPEKSIKQLESAAKKALKK</sequence>
<evidence type="ECO:0000256" key="1">
    <source>
        <dbReference type="SAM" id="MobiDB-lite"/>
    </source>
</evidence>
<dbReference type="AlphaFoldDB" id="A0A1W6JPJ7"/>
<name>A0A1W6JPJ7_MORMO</name>
<organism evidence="2">
    <name type="scientific">Morganella morganii</name>
    <name type="common">Proteus morganii</name>
    <dbReference type="NCBI Taxonomy" id="582"/>
    <lineage>
        <taxon>Bacteria</taxon>
        <taxon>Pseudomonadati</taxon>
        <taxon>Pseudomonadota</taxon>
        <taxon>Gammaproteobacteria</taxon>
        <taxon>Enterobacterales</taxon>
        <taxon>Morganellaceae</taxon>
        <taxon>Morganella</taxon>
    </lineage>
</organism>